<evidence type="ECO:0000313" key="2">
    <source>
        <dbReference type="Proteomes" id="UP000887565"/>
    </source>
</evidence>
<dbReference type="InterPro" id="IPR047887">
    <property type="entry name" value="ARHGAP20_PH"/>
</dbReference>
<accession>A0A915IE28</accession>
<keyword evidence="2" id="KW-1185">Reference proteome</keyword>
<evidence type="ECO:0000313" key="3">
    <source>
        <dbReference type="WBParaSite" id="nRc.2.0.1.t12444-RA"/>
    </source>
</evidence>
<dbReference type="AlphaFoldDB" id="A0A915IE28"/>
<protein>
    <recommendedName>
        <fullName evidence="1">ARHGAP20 PH domain-containing protein</fullName>
    </recommendedName>
</protein>
<dbReference type="PANTHER" id="PTHR23179:SF3">
    <property type="entry name" value="RHO GTPASE-ACTIVATING PROTEIN 20"/>
    <property type="match status" value="1"/>
</dbReference>
<organism evidence="2 3">
    <name type="scientific">Romanomermis culicivorax</name>
    <name type="common">Nematode worm</name>
    <dbReference type="NCBI Taxonomy" id="13658"/>
    <lineage>
        <taxon>Eukaryota</taxon>
        <taxon>Metazoa</taxon>
        <taxon>Ecdysozoa</taxon>
        <taxon>Nematoda</taxon>
        <taxon>Enoplea</taxon>
        <taxon>Dorylaimia</taxon>
        <taxon>Mermithida</taxon>
        <taxon>Mermithoidea</taxon>
        <taxon>Mermithidae</taxon>
        <taxon>Romanomermis</taxon>
    </lineage>
</organism>
<dbReference type="Proteomes" id="UP000887565">
    <property type="component" value="Unplaced"/>
</dbReference>
<reference evidence="3" key="1">
    <citation type="submission" date="2022-11" db="UniProtKB">
        <authorList>
            <consortium name="WormBaseParasite"/>
        </authorList>
    </citation>
    <scope>IDENTIFICATION</scope>
</reference>
<proteinExistence type="predicted"/>
<sequence>MANSGGGHTKAGRKHSETVDRIYIKEGRIHLYCGSNEQERYLFLFSDLLLVAKEKAQSSYRLKEKVRLTDIWLDDELNLEEISNCIQNPQNCFVIGWPVKNYARDLTIDNTQSSSELAWLVAKSFNLVQELPPVVAVDRSNQQDPSEKKLDPHSFPQCPYSLYVQCGKDPLFQLKGHECVFAILLYYVRDLIPANQDDSDFLDLSLIEDLASSNVNFKCSFFLKLRQ</sequence>
<dbReference type="SUPFAM" id="SSF50729">
    <property type="entry name" value="PH domain-like"/>
    <property type="match status" value="1"/>
</dbReference>
<dbReference type="Gene3D" id="2.30.29.30">
    <property type="entry name" value="Pleckstrin-homology domain (PH domain)/Phosphotyrosine-binding domain (PTB)"/>
    <property type="match status" value="1"/>
</dbReference>
<dbReference type="PANTHER" id="PTHR23179">
    <property type="entry name" value="T-CELL ACTIVATION RHO GTPASE ACTIVATING PROTEIN-RELATED"/>
    <property type="match status" value="1"/>
</dbReference>
<dbReference type="InterPro" id="IPR011993">
    <property type="entry name" value="PH-like_dom_sf"/>
</dbReference>
<feature type="domain" description="ARHGAP20 PH" evidence="1">
    <location>
        <begin position="23"/>
        <end position="104"/>
    </location>
</feature>
<dbReference type="Pfam" id="PF22286">
    <property type="entry name" value="RHG20_PH"/>
    <property type="match status" value="1"/>
</dbReference>
<name>A0A915IE28_ROMCU</name>
<evidence type="ECO:0000259" key="1">
    <source>
        <dbReference type="Pfam" id="PF22286"/>
    </source>
</evidence>
<dbReference type="GO" id="GO:0005096">
    <property type="term" value="F:GTPase activator activity"/>
    <property type="evidence" value="ECO:0007669"/>
    <property type="project" value="TreeGrafter"/>
</dbReference>
<dbReference type="WBParaSite" id="nRc.2.0.1.t12444-RA">
    <property type="protein sequence ID" value="nRc.2.0.1.t12444-RA"/>
    <property type="gene ID" value="nRc.2.0.1.g12444"/>
</dbReference>